<dbReference type="EMBL" id="JAVIZX010000001">
    <property type="protein sequence ID" value="MDR6214049.1"/>
    <property type="molecule type" value="Genomic_DNA"/>
</dbReference>
<gene>
    <name evidence="5" type="ORF">QE399_001738</name>
</gene>
<keyword evidence="6" id="KW-1185">Reference proteome</keyword>
<evidence type="ECO:0000256" key="2">
    <source>
        <dbReference type="SAM" id="MobiDB-lite"/>
    </source>
</evidence>
<dbReference type="InterPro" id="IPR036737">
    <property type="entry name" value="OmpA-like_sf"/>
</dbReference>
<comment type="caution">
    <text evidence="5">The sequence shown here is derived from an EMBL/GenBank/DDBJ whole genome shotgun (WGS) entry which is preliminary data.</text>
</comment>
<evidence type="ECO:0000256" key="1">
    <source>
        <dbReference type="PROSITE-ProRule" id="PRU00473"/>
    </source>
</evidence>
<evidence type="ECO:0000313" key="5">
    <source>
        <dbReference type="EMBL" id="MDR6214049.1"/>
    </source>
</evidence>
<reference evidence="5 6" key="1">
    <citation type="submission" date="2023-08" db="EMBL/GenBank/DDBJ databases">
        <title>Functional and genomic diversity of the sorghum phyllosphere microbiome.</title>
        <authorList>
            <person name="Shade A."/>
        </authorList>
    </citation>
    <scope>NUCLEOTIDE SEQUENCE [LARGE SCALE GENOMIC DNA]</scope>
    <source>
        <strain evidence="5 6">SORGH_AS_0335</strain>
    </source>
</reference>
<feature type="chain" id="PRO_5046549989" evidence="3">
    <location>
        <begin position="20"/>
        <end position="207"/>
    </location>
</feature>
<protein>
    <submittedName>
        <fullName evidence="5">Outer membrane protein OmpA-like peptidoglycan-associated protein</fullName>
    </submittedName>
</protein>
<evidence type="ECO:0000259" key="4">
    <source>
        <dbReference type="PROSITE" id="PS51123"/>
    </source>
</evidence>
<organism evidence="5 6">
    <name type="scientific">Paracidovorax wautersii</name>
    <dbReference type="NCBI Taxonomy" id="1177982"/>
    <lineage>
        <taxon>Bacteria</taxon>
        <taxon>Pseudomonadati</taxon>
        <taxon>Pseudomonadota</taxon>
        <taxon>Betaproteobacteria</taxon>
        <taxon>Burkholderiales</taxon>
        <taxon>Comamonadaceae</taxon>
        <taxon>Paracidovorax</taxon>
    </lineage>
</organism>
<dbReference type="InterPro" id="IPR050330">
    <property type="entry name" value="Bact_OuterMem_StrucFunc"/>
</dbReference>
<sequence length="207" mass="21701">MRRLLGLCLLCGLLGAVLAGCATPPEPQRRTTLILLPDEDGHVGSATLGNAQGLQTLHEAFTGTSAVGAAGAPARAQVLGKDAVDARYAALLAAQPLPPRSFTLYFLHGQTEMTEASKARLPEVLRAARERRPAVIAVFGHTDASGGPAINEPLSIARAHAVARLLRRTGALSDDVDVRGLGSSDPLNEPGVGPLDPRNRRVEVQIF</sequence>
<dbReference type="CDD" id="cd07185">
    <property type="entry name" value="OmpA_C-like"/>
    <property type="match status" value="1"/>
</dbReference>
<dbReference type="PANTHER" id="PTHR30329">
    <property type="entry name" value="STATOR ELEMENT OF FLAGELLAR MOTOR COMPLEX"/>
    <property type="match status" value="1"/>
</dbReference>
<dbReference type="Proteomes" id="UP001267710">
    <property type="component" value="Unassembled WGS sequence"/>
</dbReference>
<keyword evidence="1" id="KW-0472">Membrane</keyword>
<name>A0ABU1IA02_9BURK</name>
<proteinExistence type="predicted"/>
<feature type="domain" description="OmpA-like" evidence="4">
    <location>
        <begin position="93"/>
        <end position="207"/>
    </location>
</feature>
<accession>A0ABU1IA02</accession>
<dbReference type="Pfam" id="PF00691">
    <property type="entry name" value="OmpA"/>
    <property type="match status" value="1"/>
</dbReference>
<keyword evidence="3" id="KW-0732">Signal</keyword>
<feature type="signal peptide" evidence="3">
    <location>
        <begin position="1"/>
        <end position="19"/>
    </location>
</feature>
<feature type="region of interest" description="Disordered" evidence="2">
    <location>
        <begin position="177"/>
        <end position="198"/>
    </location>
</feature>
<dbReference type="PROSITE" id="PS51257">
    <property type="entry name" value="PROKAR_LIPOPROTEIN"/>
    <property type="match status" value="1"/>
</dbReference>
<dbReference type="SUPFAM" id="SSF103088">
    <property type="entry name" value="OmpA-like"/>
    <property type="match status" value="1"/>
</dbReference>
<evidence type="ECO:0000256" key="3">
    <source>
        <dbReference type="SAM" id="SignalP"/>
    </source>
</evidence>
<dbReference type="InterPro" id="IPR006665">
    <property type="entry name" value="OmpA-like"/>
</dbReference>
<dbReference type="PANTHER" id="PTHR30329:SF21">
    <property type="entry name" value="LIPOPROTEIN YIAD-RELATED"/>
    <property type="match status" value="1"/>
</dbReference>
<dbReference type="PROSITE" id="PS51123">
    <property type="entry name" value="OMPA_2"/>
    <property type="match status" value="1"/>
</dbReference>
<evidence type="ECO:0000313" key="6">
    <source>
        <dbReference type="Proteomes" id="UP001267710"/>
    </source>
</evidence>
<dbReference type="Gene3D" id="3.30.1330.60">
    <property type="entry name" value="OmpA-like domain"/>
    <property type="match status" value="1"/>
</dbReference>
<dbReference type="RefSeq" id="WP_309828015.1">
    <property type="nucleotide sequence ID" value="NZ_JAVIZX010000001.1"/>
</dbReference>